<dbReference type="InterPro" id="IPR036770">
    <property type="entry name" value="Ankyrin_rpt-contain_sf"/>
</dbReference>
<feature type="repeat" description="ANK" evidence="3">
    <location>
        <begin position="281"/>
        <end position="313"/>
    </location>
</feature>
<dbReference type="PROSITE" id="PS50297">
    <property type="entry name" value="ANK_REP_REGION"/>
    <property type="match status" value="1"/>
</dbReference>
<dbReference type="PROSITE" id="PS50088">
    <property type="entry name" value="ANK_REPEAT"/>
    <property type="match status" value="1"/>
</dbReference>
<evidence type="ECO:0000256" key="1">
    <source>
        <dbReference type="ARBA" id="ARBA00022737"/>
    </source>
</evidence>
<dbReference type="Gene3D" id="1.25.40.20">
    <property type="entry name" value="Ankyrin repeat-containing domain"/>
    <property type="match status" value="3"/>
</dbReference>
<evidence type="ECO:0000313" key="4">
    <source>
        <dbReference type="EMBL" id="KAK3711756.1"/>
    </source>
</evidence>
<dbReference type="SUPFAM" id="SSF48403">
    <property type="entry name" value="Ankyrin repeat"/>
    <property type="match status" value="1"/>
</dbReference>
<dbReference type="PANTHER" id="PTHR24198:SF165">
    <property type="entry name" value="ANKYRIN REPEAT-CONTAINING PROTEIN-RELATED"/>
    <property type="match status" value="1"/>
</dbReference>
<dbReference type="Pfam" id="PF12796">
    <property type="entry name" value="Ank_2"/>
    <property type="match status" value="1"/>
</dbReference>
<keyword evidence="5" id="KW-1185">Reference proteome</keyword>
<evidence type="ECO:0000313" key="5">
    <source>
        <dbReference type="Proteomes" id="UP001283361"/>
    </source>
</evidence>
<reference evidence="4" key="1">
    <citation type="journal article" date="2023" name="G3 (Bethesda)">
        <title>A reference genome for the long-term kleptoplast-retaining sea slug Elysia crispata morphotype clarki.</title>
        <authorList>
            <person name="Eastman K.E."/>
            <person name="Pendleton A.L."/>
            <person name="Shaikh M.A."/>
            <person name="Suttiyut T."/>
            <person name="Ogas R."/>
            <person name="Tomko P."/>
            <person name="Gavelis G."/>
            <person name="Widhalm J.R."/>
            <person name="Wisecaver J.H."/>
        </authorList>
    </citation>
    <scope>NUCLEOTIDE SEQUENCE</scope>
    <source>
        <strain evidence="4">ECLA1</strain>
    </source>
</reference>
<dbReference type="EMBL" id="JAWDGP010007596">
    <property type="protein sequence ID" value="KAK3711756.1"/>
    <property type="molecule type" value="Genomic_DNA"/>
</dbReference>
<dbReference type="SMART" id="SM00248">
    <property type="entry name" value="ANK"/>
    <property type="match status" value="7"/>
</dbReference>
<organism evidence="4 5">
    <name type="scientific">Elysia crispata</name>
    <name type="common">lettuce slug</name>
    <dbReference type="NCBI Taxonomy" id="231223"/>
    <lineage>
        <taxon>Eukaryota</taxon>
        <taxon>Metazoa</taxon>
        <taxon>Spiralia</taxon>
        <taxon>Lophotrochozoa</taxon>
        <taxon>Mollusca</taxon>
        <taxon>Gastropoda</taxon>
        <taxon>Heterobranchia</taxon>
        <taxon>Euthyneura</taxon>
        <taxon>Panpulmonata</taxon>
        <taxon>Sacoglossa</taxon>
        <taxon>Placobranchoidea</taxon>
        <taxon>Plakobranchidae</taxon>
        <taxon>Elysia</taxon>
    </lineage>
</organism>
<dbReference type="InterPro" id="IPR002110">
    <property type="entry name" value="Ankyrin_rpt"/>
</dbReference>
<dbReference type="Proteomes" id="UP001283361">
    <property type="component" value="Unassembled WGS sequence"/>
</dbReference>
<dbReference type="Pfam" id="PF13857">
    <property type="entry name" value="Ank_5"/>
    <property type="match status" value="1"/>
</dbReference>
<dbReference type="AlphaFoldDB" id="A0AAE0XTY1"/>
<evidence type="ECO:0000256" key="2">
    <source>
        <dbReference type="ARBA" id="ARBA00023043"/>
    </source>
</evidence>
<gene>
    <name evidence="4" type="ORF">RRG08_036962</name>
</gene>
<keyword evidence="2 3" id="KW-0040">ANK repeat</keyword>
<protein>
    <submittedName>
        <fullName evidence="4">Uncharacterized protein</fullName>
    </submittedName>
</protein>
<evidence type="ECO:0000256" key="3">
    <source>
        <dbReference type="PROSITE-ProRule" id="PRU00023"/>
    </source>
</evidence>
<keyword evidence="1" id="KW-0677">Repeat</keyword>
<name>A0AAE0XTY1_9GAST</name>
<dbReference type="PANTHER" id="PTHR24198">
    <property type="entry name" value="ANKYRIN REPEAT AND PROTEIN KINASE DOMAIN-CONTAINING PROTEIN"/>
    <property type="match status" value="1"/>
</dbReference>
<sequence>MAIRSNNSKLTNAVASGNIPYVKDILGNKDMKFSRLCLYTTLLVAAQGGKKQLVQLLLNFGVCISGRSKIGSLALVAAAKGGNLDIVKLLKGAPVNGRDSCGQTALMTAVEKSCCSDLILYLLNDCKANVNLQNNDGKTALMLAVEQWDFETIQLLFTGCGNDNDYDCDEDIEDKKGQTALDLAKMNGSADLLNVFSDSRKKRMSPLSMAAGMNNLNLVQRLLDIYPSCIEGMPFGKTPLIAAMHGLESNQIVWTGKIRCSFELMDCLLEAGVDVNDIHSCERTPLMFAASVGSLRAVQMLLSHGASVNISVAVKQ</sequence>
<proteinExistence type="predicted"/>
<comment type="caution">
    <text evidence="4">The sequence shown here is derived from an EMBL/GenBank/DDBJ whole genome shotgun (WGS) entry which is preliminary data.</text>
</comment>
<accession>A0AAE0XTY1</accession>
<dbReference type="PRINTS" id="PR01415">
    <property type="entry name" value="ANKYRIN"/>
</dbReference>